<dbReference type="PANTHER" id="PTHR43372">
    <property type="entry name" value="FATTY-ACID AMIDE HYDROLASE"/>
    <property type="match status" value="1"/>
</dbReference>
<reference evidence="2 3" key="1">
    <citation type="submission" date="2023-06" db="EMBL/GenBank/DDBJ databases">
        <title>Sporosarcina sp. nov., isolated from Korean traditional fermented seafood 'Jeotgal'.</title>
        <authorList>
            <person name="Yang A.I."/>
            <person name="Shin N.-R."/>
        </authorList>
    </citation>
    <scope>NUCLEOTIDE SEQUENCE [LARGE SCALE GENOMIC DNA]</scope>
    <source>
        <strain evidence="2 3">KCTC43456</strain>
    </source>
</reference>
<dbReference type="AlphaFoldDB" id="A0AAW9A6M6"/>
<dbReference type="PROSITE" id="PS00571">
    <property type="entry name" value="AMIDASES"/>
    <property type="match status" value="1"/>
</dbReference>
<dbReference type="Gene3D" id="3.90.1300.10">
    <property type="entry name" value="Amidase signature (AS) domain"/>
    <property type="match status" value="1"/>
</dbReference>
<keyword evidence="3" id="KW-1185">Reference proteome</keyword>
<accession>A0AAW9A6M6</accession>
<comment type="caution">
    <text evidence="2">The sequence shown here is derived from an EMBL/GenBank/DDBJ whole genome shotgun (WGS) entry which is preliminary data.</text>
</comment>
<evidence type="ECO:0000259" key="1">
    <source>
        <dbReference type="Pfam" id="PF01425"/>
    </source>
</evidence>
<dbReference type="InterPro" id="IPR023631">
    <property type="entry name" value="Amidase_dom"/>
</dbReference>
<dbReference type="Proteomes" id="UP001271648">
    <property type="component" value="Unassembled WGS sequence"/>
</dbReference>
<organism evidence="2 3">
    <name type="scientific">Sporosarcina thermotolerans</name>
    <dbReference type="NCBI Taxonomy" id="633404"/>
    <lineage>
        <taxon>Bacteria</taxon>
        <taxon>Bacillati</taxon>
        <taxon>Bacillota</taxon>
        <taxon>Bacilli</taxon>
        <taxon>Bacillales</taxon>
        <taxon>Caryophanaceae</taxon>
        <taxon>Sporosarcina</taxon>
    </lineage>
</organism>
<dbReference type="Pfam" id="PF01425">
    <property type="entry name" value="Amidase"/>
    <property type="match status" value="1"/>
</dbReference>
<protein>
    <submittedName>
        <fullName evidence="2">Amidase</fullName>
    </submittedName>
</protein>
<dbReference type="RefSeq" id="WP_317939961.1">
    <property type="nucleotide sequence ID" value="NZ_JAUBDJ010000001.1"/>
</dbReference>
<evidence type="ECO:0000313" key="2">
    <source>
        <dbReference type="EMBL" id="MDW0115375.1"/>
    </source>
</evidence>
<dbReference type="SUPFAM" id="SSF75304">
    <property type="entry name" value="Amidase signature (AS) enzymes"/>
    <property type="match status" value="1"/>
</dbReference>
<name>A0AAW9A6M6_9BACL</name>
<gene>
    <name evidence="2" type="ORF">QTL97_00275</name>
</gene>
<dbReference type="InterPro" id="IPR052739">
    <property type="entry name" value="FAAH2"/>
</dbReference>
<sequence length="477" mass="52354">MMEAVVEKVGILDADAVQIGEMIQRKEVSAVSITEIFIERMKEKNPTVNFLTEDRFAAALNEAKMADENLSGGQVKGALYGVPITMKECFDVEGMQTTGGLKSRKGQVQNQDADVVSKLRAEGAIILGKTNTPELCFCQETDNKLYGRTNNPWDIKRTAGGSSGGEGAAIALGAAAVGLGSDIGGSIRFPSHFNGVIGFKSGKGQVSQVGSFPYVENELQQRMLGIGPMAKSVRDAKLVYGIIADRKPEDRNLKDFSVNVFRTMSQPISSETIMLLNTIYLKLKNTNFRIDTEPLPLLDESALLWQEIMSIDGGESTRKIAFDQKSGNPYTAYLKEKTTKNSTIHRYLSWALIGASLFKPSAKRINEIHHLIKTGDAILEEYLEGRLVIMPVYHTAAPLHGTVYKEIFSIRKTFLKYMPFVAYANTWGLPALTVPVGSDNDGMPIAIQIIGKNGNEDAIFKLGSFIEKEFGGYKRVD</sequence>
<evidence type="ECO:0000313" key="3">
    <source>
        <dbReference type="Proteomes" id="UP001271648"/>
    </source>
</evidence>
<dbReference type="InterPro" id="IPR036928">
    <property type="entry name" value="AS_sf"/>
</dbReference>
<feature type="domain" description="Amidase" evidence="1">
    <location>
        <begin position="33"/>
        <end position="459"/>
    </location>
</feature>
<proteinExistence type="predicted"/>
<dbReference type="EMBL" id="JAUBDJ010000001">
    <property type="protein sequence ID" value="MDW0115375.1"/>
    <property type="molecule type" value="Genomic_DNA"/>
</dbReference>
<dbReference type="PANTHER" id="PTHR43372:SF4">
    <property type="entry name" value="FATTY-ACID AMIDE HYDROLASE 2"/>
    <property type="match status" value="1"/>
</dbReference>
<dbReference type="GO" id="GO:0012505">
    <property type="term" value="C:endomembrane system"/>
    <property type="evidence" value="ECO:0007669"/>
    <property type="project" value="TreeGrafter"/>
</dbReference>
<dbReference type="InterPro" id="IPR020556">
    <property type="entry name" value="Amidase_CS"/>
</dbReference>